<keyword evidence="4" id="KW-0808">Transferase</keyword>
<evidence type="ECO:0000256" key="10">
    <source>
        <dbReference type="RuleBase" id="RU363063"/>
    </source>
</evidence>
<accession>A0A8J2LUC6</accession>
<keyword evidence="12" id="KW-1185">Reference proteome</keyword>
<reference evidence="11" key="1">
    <citation type="submission" date="2021-06" db="EMBL/GenBank/DDBJ databases">
        <authorList>
            <person name="Hodson N. C."/>
            <person name="Mongue J. A."/>
            <person name="Jaron S. K."/>
        </authorList>
    </citation>
    <scope>NUCLEOTIDE SEQUENCE</scope>
</reference>
<keyword evidence="7 10" id="KW-1133">Transmembrane helix</keyword>
<evidence type="ECO:0000256" key="1">
    <source>
        <dbReference type="ARBA" id="ARBA00004323"/>
    </source>
</evidence>
<name>A0A8J2LUC6_9HEXA</name>
<evidence type="ECO:0000256" key="4">
    <source>
        <dbReference type="ARBA" id="ARBA00022679"/>
    </source>
</evidence>
<gene>
    <name evidence="11" type="ORF">AFUS01_LOCUS47381</name>
</gene>
<feature type="transmembrane region" description="Helical" evidence="10">
    <location>
        <begin position="17"/>
        <end position="34"/>
    </location>
</feature>
<dbReference type="PANTHER" id="PTHR11214:SF314">
    <property type="entry name" value="HEXOSYLTRANSFERASE"/>
    <property type="match status" value="1"/>
</dbReference>
<comment type="similarity">
    <text evidence="2 10">Belongs to the glycosyltransferase 31 family.</text>
</comment>
<keyword evidence="5 10" id="KW-0812">Transmembrane</keyword>
<evidence type="ECO:0000256" key="8">
    <source>
        <dbReference type="ARBA" id="ARBA00023034"/>
    </source>
</evidence>
<dbReference type="Pfam" id="PF01762">
    <property type="entry name" value="Galactosyl_T"/>
    <property type="match status" value="1"/>
</dbReference>
<keyword evidence="8 10" id="KW-0333">Golgi apparatus</keyword>
<comment type="subcellular location">
    <subcellularLocation>
        <location evidence="1 10">Golgi apparatus membrane</location>
        <topology evidence="1 10">Single-pass type II membrane protein</topology>
    </subcellularLocation>
</comment>
<keyword evidence="9 10" id="KW-0472">Membrane</keyword>
<evidence type="ECO:0000313" key="12">
    <source>
        <dbReference type="Proteomes" id="UP000708208"/>
    </source>
</evidence>
<dbReference type="AlphaFoldDB" id="A0A8J2LUC6"/>
<dbReference type="GO" id="GO:0006493">
    <property type="term" value="P:protein O-linked glycosylation"/>
    <property type="evidence" value="ECO:0007669"/>
    <property type="project" value="TreeGrafter"/>
</dbReference>
<proteinExistence type="inferred from homology"/>
<evidence type="ECO:0000256" key="9">
    <source>
        <dbReference type="ARBA" id="ARBA00023136"/>
    </source>
</evidence>
<dbReference type="InterPro" id="IPR002659">
    <property type="entry name" value="Glyco_trans_31"/>
</dbReference>
<dbReference type="EMBL" id="CAJVCH010571742">
    <property type="protein sequence ID" value="CAG7838405.1"/>
    <property type="molecule type" value="Genomic_DNA"/>
</dbReference>
<keyword evidence="6 10" id="KW-0735">Signal-anchor</keyword>
<evidence type="ECO:0000256" key="6">
    <source>
        <dbReference type="ARBA" id="ARBA00022968"/>
    </source>
</evidence>
<sequence length="366" mass="41651">MGTLTRTRRRREFARKLAFTVVFFIFCTFALVNYQRSKGKSTDASEQSPDDNVMNLILSALGSRNTTAFVKPGQNTLLFDSLILVANNPDKTDNDNRIESLQADPVKPPLFALVVVISEIGHEEERHVIRETWYKWTEKENVRVVFFLGVPPNQDIQNSGINDEVAEFNDVVVDDFEENYYLLSAKVLRMFKWFTTTYPHEGTRPKFLIKVDHDVFLNIPNLVKHLKREETQHNVHSDYIGGRLASSTGVKHNAREDSFIPTELLPDAGYPDYLVGGCYFLQSAVVPRIYEASLGEQLFIFEDIFLTGMIAHDKLGIQLHDVNPAGIVIAPTFAIRLFGWDSKTGIAYHPANAKLMKQYFEEANKV</sequence>
<protein>
    <recommendedName>
        <fullName evidence="10">Hexosyltransferase</fullName>
        <ecNumber evidence="10">2.4.1.-</ecNumber>
    </recommendedName>
</protein>
<dbReference type="OrthoDB" id="115198at2759"/>
<dbReference type="EC" id="2.4.1.-" evidence="10"/>
<evidence type="ECO:0000256" key="3">
    <source>
        <dbReference type="ARBA" id="ARBA00022676"/>
    </source>
</evidence>
<organism evidence="11 12">
    <name type="scientific">Allacma fusca</name>
    <dbReference type="NCBI Taxonomy" id="39272"/>
    <lineage>
        <taxon>Eukaryota</taxon>
        <taxon>Metazoa</taxon>
        <taxon>Ecdysozoa</taxon>
        <taxon>Arthropoda</taxon>
        <taxon>Hexapoda</taxon>
        <taxon>Collembola</taxon>
        <taxon>Symphypleona</taxon>
        <taxon>Sminthuridae</taxon>
        <taxon>Allacma</taxon>
    </lineage>
</organism>
<evidence type="ECO:0000256" key="7">
    <source>
        <dbReference type="ARBA" id="ARBA00022989"/>
    </source>
</evidence>
<comment type="caution">
    <text evidence="11">The sequence shown here is derived from an EMBL/GenBank/DDBJ whole genome shotgun (WGS) entry which is preliminary data.</text>
</comment>
<evidence type="ECO:0000313" key="11">
    <source>
        <dbReference type="EMBL" id="CAG7838405.1"/>
    </source>
</evidence>
<evidence type="ECO:0000256" key="5">
    <source>
        <dbReference type="ARBA" id="ARBA00022692"/>
    </source>
</evidence>
<dbReference type="PANTHER" id="PTHR11214">
    <property type="entry name" value="BETA-1,3-N-ACETYLGLUCOSAMINYLTRANSFERASE"/>
    <property type="match status" value="1"/>
</dbReference>
<dbReference type="GO" id="GO:0016758">
    <property type="term" value="F:hexosyltransferase activity"/>
    <property type="evidence" value="ECO:0007669"/>
    <property type="project" value="InterPro"/>
</dbReference>
<dbReference type="Proteomes" id="UP000708208">
    <property type="component" value="Unassembled WGS sequence"/>
</dbReference>
<keyword evidence="3 10" id="KW-0328">Glycosyltransferase</keyword>
<evidence type="ECO:0000256" key="2">
    <source>
        <dbReference type="ARBA" id="ARBA00008661"/>
    </source>
</evidence>
<dbReference type="GO" id="GO:0000139">
    <property type="term" value="C:Golgi membrane"/>
    <property type="evidence" value="ECO:0007669"/>
    <property type="project" value="UniProtKB-SubCell"/>
</dbReference>